<evidence type="ECO:0000259" key="5">
    <source>
        <dbReference type="PROSITE" id="PS50002"/>
    </source>
</evidence>
<dbReference type="EMBL" id="JAHDYR010000025">
    <property type="protein sequence ID" value="KAG9393249.1"/>
    <property type="molecule type" value="Genomic_DNA"/>
</dbReference>
<dbReference type="Gene3D" id="2.30.30.40">
    <property type="entry name" value="SH3 Domains"/>
    <property type="match status" value="1"/>
</dbReference>
<evidence type="ECO:0000256" key="1">
    <source>
        <dbReference type="ARBA" id="ARBA00022443"/>
    </source>
</evidence>
<feature type="domain" description="SH3" evidence="5">
    <location>
        <begin position="4"/>
        <end position="76"/>
    </location>
</feature>
<reference evidence="6" key="1">
    <citation type="submission" date="2021-05" db="EMBL/GenBank/DDBJ databases">
        <title>A free-living protist that lacks canonical eukaryotic 1 DNA replication and segregation systems.</title>
        <authorList>
            <person name="Salas-Leiva D.E."/>
            <person name="Tromer E.C."/>
            <person name="Curtis B.A."/>
            <person name="Jerlstrom-Hultqvist J."/>
            <person name="Kolisko M."/>
            <person name="Yi Z."/>
            <person name="Salas-Leiva J.S."/>
            <person name="Gallot-Lavallee L."/>
            <person name="Kops G.J.P.L."/>
            <person name="Archibald J.M."/>
            <person name="Simpson A.G.B."/>
            <person name="Roger A.J."/>
        </authorList>
    </citation>
    <scope>NUCLEOTIDE SEQUENCE</scope>
    <source>
        <strain evidence="6">BICM</strain>
    </source>
</reference>
<keyword evidence="7" id="KW-1185">Reference proteome</keyword>
<sequence>MNERSGKYFKAIYDYVAENSSSITVKVDDVLEMLNSPNNNSDWVLVARCKQAKGRLDTVMSEKGFCPRNYLVPFIPPQRAPSESLRPLTASKKPPVQRSQKPVVDKDEPPSRKPMVRPVVGKPASKPRPARPVSTPGPMPSGRLSDNVGDLPENIQAIIAEFDDIMEESEQKAAARQEALDQFTEDLAEQVSVIEGARASIDDKIVELQETLETWQGDIEAARTRLAAIKGEAE</sequence>
<dbReference type="CDD" id="cd00174">
    <property type="entry name" value="SH3"/>
    <property type="match status" value="1"/>
</dbReference>
<protein>
    <submittedName>
        <fullName evidence="6">SH3 domain</fullName>
    </submittedName>
</protein>
<dbReference type="Pfam" id="PF00018">
    <property type="entry name" value="SH3_1"/>
    <property type="match status" value="1"/>
</dbReference>
<evidence type="ECO:0000256" key="3">
    <source>
        <dbReference type="SAM" id="Coils"/>
    </source>
</evidence>
<proteinExistence type="predicted"/>
<keyword evidence="1 2" id="KW-0728">SH3 domain</keyword>
<dbReference type="SUPFAM" id="SSF50044">
    <property type="entry name" value="SH3-domain"/>
    <property type="match status" value="1"/>
</dbReference>
<comment type="caution">
    <text evidence="6">The sequence shown here is derived from an EMBL/GenBank/DDBJ whole genome shotgun (WGS) entry which is preliminary data.</text>
</comment>
<dbReference type="InterPro" id="IPR001452">
    <property type="entry name" value="SH3_domain"/>
</dbReference>
<evidence type="ECO:0000256" key="2">
    <source>
        <dbReference type="PROSITE-ProRule" id="PRU00192"/>
    </source>
</evidence>
<feature type="region of interest" description="Disordered" evidence="4">
    <location>
        <begin position="76"/>
        <end position="149"/>
    </location>
</feature>
<dbReference type="OrthoDB" id="26539at2759"/>
<dbReference type="Proteomes" id="UP000717585">
    <property type="component" value="Unassembled WGS sequence"/>
</dbReference>
<dbReference type="InterPro" id="IPR036028">
    <property type="entry name" value="SH3-like_dom_sf"/>
</dbReference>
<evidence type="ECO:0000313" key="6">
    <source>
        <dbReference type="EMBL" id="KAG9393249.1"/>
    </source>
</evidence>
<evidence type="ECO:0000256" key="4">
    <source>
        <dbReference type="SAM" id="MobiDB-lite"/>
    </source>
</evidence>
<evidence type="ECO:0000313" key="7">
    <source>
        <dbReference type="Proteomes" id="UP000717585"/>
    </source>
</evidence>
<feature type="coiled-coil region" evidence="3">
    <location>
        <begin position="166"/>
        <end position="232"/>
    </location>
</feature>
<name>A0A8J6DZ74_9EUKA</name>
<dbReference type="AlphaFoldDB" id="A0A8J6DZ74"/>
<gene>
    <name evidence="6" type="ORF">J8273_3382</name>
</gene>
<organism evidence="6 7">
    <name type="scientific">Carpediemonas membranifera</name>
    <dbReference type="NCBI Taxonomy" id="201153"/>
    <lineage>
        <taxon>Eukaryota</taxon>
        <taxon>Metamonada</taxon>
        <taxon>Carpediemonas-like organisms</taxon>
        <taxon>Carpediemonas</taxon>
    </lineage>
</organism>
<keyword evidence="3" id="KW-0175">Coiled coil</keyword>
<accession>A0A8J6DZ74</accession>
<dbReference type="PROSITE" id="PS50002">
    <property type="entry name" value="SH3"/>
    <property type="match status" value="1"/>
</dbReference>